<evidence type="ECO:0000313" key="4">
    <source>
        <dbReference type="Proteomes" id="UP001516400"/>
    </source>
</evidence>
<organism evidence="3 4">
    <name type="scientific">Cryptolaemus montrouzieri</name>
    <dbReference type="NCBI Taxonomy" id="559131"/>
    <lineage>
        <taxon>Eukaryota</taxon>
        <taxon>Metazoa</taxon>
        <taxon>Ecdysozoa</taxon>
        <taxon>Arthropoda</taxon>
        <taxon>Hexapoda</taxon>
        <taxon>Insecta</taxon>
        <taxon>Pterygota</taxon>
        <taxon>Neoptera</taxon>
        <taxon>Endopterygota</taxon>
        <taxon>Coleoptera</taxon>
        <taxon>Polyphaga</taxon>
        <taxon>Cucujiformia</taxon>
        <taxon>Coccinelloidea</taxon>
        <taxon>Coccinellidae</taxon>
        <taxon>Scymninae</taxon>
        <taxon>Scymnini</taxon>
        <taxon>Cryptolaemus</taxon>
    </lineage>
</organism>
<keyword evidence="4" id="KW-1185">Reference proteome</keyword>
<dbReference type="PANTHER" id="PTHR21505:SF12">
    <property type="entry name" value="MADF DOMAIN-CONTAINING PROTEIN-RELATED"/>
    <property type="match status" value="1"/>
</dbReference>
<evidence type="ECO:0000259" key="2">
    <source>
        <dbReference type="PROSITE" id="PS51029"/>
    </source>
</evidence>
<evidence type="ECO:0000256" key="1">
    <source>
        <dbReference type="SAM" id="MobiDB-lite"/>
    </source>
</evidence>
<feature type="domain" description="MADF" evidence="2">
    <location>
        <begin position="11"/>
        <end position="97"/>
    </location>
</feature>
<dbReference type="EMBL" id="JABFTP020000144">
    <property type="protein sequence ID" value="KAL3283595.1"/>
    <property type="molecule type" value="Genomic_DNA"/>
</dbReference>
<dbReference type="InterPro" id="IPR006578">
    <property type="entry name" value="MADF-dom"/>
</dbReference>
<feature type="region of interest" description="Disordered" evidence="1">
    <location>
        <begin position="140"/>
        <end position="171"/>
    </location>
</feature>
<dbReference type="SMART" id="SM00595">
    <property type="entry name" value="MADF"/>
    <property type="match status" value="1"/>
</dbReference>
<dbReference type="PROSITE" id="PS51029">
    <property type="entry name" value="MADF"/>
    <property type="match status" value="1"/>
</dbReference>
<feature type="compositionally biased region" description="Low complexity" evidence="1">
    <location>
        <begin position="150"/>
        <end position="163"/>
    </location>
</feature>
<protein>
    <recommendedName>
        <fullName evidence="2">MADF domain-containing protein</fullName>
    </recommendedName>
</protein>
<gene>
    <name evidence="3" type="ORF">HHI36_006733</name>
</gene>
<evidence type="ECO:0000313" key="3">
    <source>
        <dbReference type="EMBL" id="KAL3283595.1"/>
    </source>
</evidence>
<feature type="compositionally biased region" description="Polar residues" evidence="1">
    <location>
        <begin position="140"/>
        <end position="149"/>
    </location>
</feature>
<dbReference type="PANTHER" id="PTHR21505">
    <property type="entry name" value="MADF DOMAIN-CONTAINING PROTEIN-RELATED"/>
    <property type="match status" value="1"/>
</dbReference>
<name>A0ABD2NZB7_9CUCU</name>
<accession>A0ABD2NZB7</accession>
<dbReference type="Pfam" id="PF10545">
    <property type="entry name" value="MADF_DNA_bdg"/>
    <property type="match status" value="1"/>
</dbReference>
<proteinExistence type="predicted"/>
<dbReference type="AlphaFoldDB" id="A0ABD2NZB7"/>
<comment type="caution">
    <text evidence="3">The sequence shown here is derived from an EMBL/GenBank/DDBJ whole genome shotgun (WGS) entry which is preliminary data.</text>
</comment>
<reference evidence="3 4" key="1">
    <citation type="journal article" date="2021" name="BMC Biol.">
        <title>Horizontally acquired antibacterial genes associated with adaptive radiation of ladybird beetles.</title>
        <authorList>
            <person name="Li H.S."/>
            <person name="Tang X.F."/>
            <person name="Huang Y.H."/>
            <person name="Xu Z.Y."/>
            <person name="Chen M.L."/>
            <person name="Du X.Y."/>
            <person name="Qiu B.Y."/>
            <person name="Chen P.T."/>
            <person name="Zhang W."/>
            <person name="Slipinski A."/>
            <person name="Escalona H.E."/>
            <person name="Waterhouse R.M."/>
            <person name="Zwick A."/>
            <person name="Pang H."/>
        </authorList>
    </citation>
    <scope>NUCLEOTIDE SEQUENCE [LARGE SCALE GENOMIC DNA]</scope>
    <source>
        <strain evidence="3">SYSU2018</strain>
    </source>
</reference>
<sequence length="257" mass="29851">MNEWDNEECLKFLDLYKSEPVIWNPTNSQHKNKKLVNEAWIRLSCSMNRSVQELKKKKDSLMATFRGHLRKKRASICSGAAGDDIYQPIWFAFDVMEHFLAPGFKIKSTVKTEQNLSIDEALMETTTFCDELDDCSDFDTNQNQHFKSNTSSPSTTPSISQQTTRKHKHPPELREAEIKMKEAFSMLKEVVRDGQQKEDDECELYGKMLAKKLRRFDDIDRQIIMHRIDGMIIDALTRPNMSSQPQTTAYSNESHFN</sequence>
<dbReference type="Proteomes" id="UP001516400">
    <property type="component" value="Unassembled WGS sequence"/>
</dbReference>